<proteinExistence type="predicted"/>
<evidence type="ECO:0000313" key="2">
    <source>
        <dbReference type="Proteomes" id="UP000319040"/>
    </source>
</evidence>
<protein>
    <submittedName>
        <fullName evidence="1">Uncharacterized protein</fullName>
    </submittedName>
</protein>
<accession>A0A521C102</accession>
<reference evidence="1 2" key="1">
    <citation type="submission" date="2017-05" db="EMBL/GenBank/DDBJ databases">
        <authorList>
            <person name="Varghese N."/>
            <person name="Submissions S."/>
        </authorList>
    </citation>
    <scope>NUCLEOTIDE SEQUENCE [LARGE SCALE GENOMIC DNA]</scope>
    <source>
        <strain evidence="1 2">DSM 27040</strain>
    </source>
</reference>
<dbReference type="AlphaFoldDB" id="A0A521C102"/>
<dbReference type="Proteomes" id="UP000319040">
    <property type="component" value="Unassembled WGS sequence"/>
</dbReference>
<keyword evidence="2" id="KW-1185">Reference proteome</keyword>
<name>A0A521C102_SACCC</name>
<sequence length="38" mass="4293">MLGYKRGVSKIRSKNRSLNGDTIPKLKAHWPISTNVLI</sequence>
<dbReference type="EMBL" id="FXTB01000002">
    <property type="protein sequence ID" value="SMO53142.1"/>
    <property type="molecule type" value="Genomic_DNA"/>
</dbReference>
<gene>
    <name evidence="1" type="ORF">SAMN06265379_102290</name>
</gene>
<evidence type="ECO:0000313" key="1">
    <source>
        <dbReference type="EMBL" id="SMO53142.1"/>
    </source>
</evidence>
<organism evidence="1 2">
    <name type="scientific">Saccharicrinis carchari</name>
    <dbReference type="NCBI Taxonomy" id="1168039"/>
    <lineage>
        <taxon>Bacteria</taxon>
        <taxon>Pseudomonadati</taxon>
        <taxon>Bacteroidota</taxon>
        <taxon>Bacteroidia</taxon>
        <taxon>Marinilabiliales</taxon>
        <taxon>Marinilabiliaceae</taxon>
        <taxon>Saccharicrinis</taxon>
    </lineage>
</organism>